<protein>
    <submittedName>
        <fullName evidence="1">Uncharacterized protein</fullName>
    </submittedName>
</protein>
<gene>
    <name evidence="1" type="ORF">LCGC14_0458840</name>
</gene>
<proteinExistence type="predicted"/>
<dbReference type="EMBL" id="LAZR01000467">
    <property type="protein sequence ID" value="KKN67736.1"/>
    <property type="molecule type" value="Genomic_DNA"/>
</dbReference>
<reference evidence="1" key="1">
    <citation type="journal article" date="2015" name="Nature">
        <title>Complex archaea that bridge the gap between prokaryotes and eukaryotes.</title>
        <authorList>
            <person name="Spang A."/>
            <person name="Saw J.H."/>
            <person name="Jorgensen S.L."/>
            <person name="Zaremba-Niedzwiedzka K."/>
            <person name="Martijn J."/>
            <person name="Lind A.E."/>
            <person name="van Eijk R."/>
            <person name="Schleper C."/>
            <person name="Guy L."/>
            <person name="Ettema T.J."/>
        </authorList>
    </citation>
    <scope>NUCLEOTIDE SEQUENCE</scope>
</reference>
<organism evidence="1">
    <name type="scientific">marine sediment metagenome</name>
    <dbReference type="NCBI Taxonomy" id="412755"/>
    <lineage>
        <taxon>unclassified sequences</taxon>
        <taxon>metagenomes</taxon>
        <taxon>ecological metagenomes</taxon>
    </lineage>
</organism>
<dbReference type="AlphaFoldDB" id="A0A0F9V2J9"/>
<name>A0A0F9V2J9_9ZZZZ</name>
<comment type="caution">
    <text evidence="1">The sequence shown here is derived from an EMBL/GenBank/DDBJ whole genome shotgun (WGS) entry which is preliminary data.</text>
</comment>
<accession>A0A0F9V2J9</accession>
<sequence>MQQITIPATIQWAAAAPQPEAKRSLTLSPNYMKLFKLYDECMMAIAFGYADELLKKLYQLGLPNEKQVLMDLFNSKKVYCEVIGVNFVIKNTL</sequence>
<evidence type="ECO:0000313" key="1">
    <source>
        <dbReference type="EMBL" id="KKN67736.1"/>
    </source>
</evidence>